<dbReference type="Gene3D" id="3.90.190.10">
    <property type="entry name" value="Protein tyrosine phosphatase superfamily"/>
    <property type="match status" value="1"/>
</dbReference>
<keyword evidence="2" id="KW-1185">Reference proteome</keyword>
<dbReference type="AlphaFoldDB" id="A0A2G8JCL1"/>
<dbReference type="InterPro" id="IPR029021">
    <property type="entry name" value="Prot-tyrosine_phosphatase-like"/>
</dbReference>
<dbReference type="OrthoDB" id="432447at2759"/>
<dbReference type="EMBL" id="MRZV01002533">
    <property type="protein sequence ID" value="PIK33480.1"/>
    <property type="molecule type" value="Genomic_DNA"/>
</dbReference>
<name>A0A2G8JCL1_STIJA</name>
<protein>
    <submittedName>
        <fullName evidence="1">Uncharacterized protein</fullName>
    </submittedName>
</protein>
<evidence type="ECO:0000313" key="1">
    <source>
        <dbReference type="EMBL" id="PIK33480.1"/>
    </source>
</evidence>
<evidence type="ECO:0000313" key="2">
    <source>
        <dbReference type="Proteomes" id="UP000230750"/>
    </source>
</evidence>
<reference evidence="1 2" key="1">
    <citation type="journal article" date="2017" name="PLoS Biol.">
        <title>The sea cucumber genome provides insights into morphological evolution and visceral regeneration.</title>
        <authorList>
            <person name="Zhang X."/>
            <person name="Sun L."/>
            <person name="Yuan J."/>
            <person name="Sun Y."/>
            <person name="Gao Y."/>
            <person name="Zhang L."/>
            <person name="Li S."/>
            <person name="Dai H."/>
            <person name="Hamel J.F."/>
            <person name="Liu C."/>
            <person name="Yu Y."/>
            <person name="Liu S."/>
            <person name="Lin W."/>
            <person name="Guo K."/>
            <person name="Jin S."/>
            <person name="Xu P."/>
            <person name="Storey K.B."/>
            <person name="Huan P."/>
            <person name="Zhang T."/>
            <person name="Zhou Y."/>
            <person name="Zhang J."/>
            <person name="Lin C."/>
            <person name="Li X."/>
            <person name="Xing L."/>
            <person name="Huo D."/>
            <person name="Sun M."/>
            <person name="Wang L."/>
            <person name="Mercier A."/>
            <person name="Li F."/>
            <person name="Yang H."/>
            <person name="Xiang J."/>
        </authorList>
    </citation>
    <scope>NUCLEOTIDE SEQUENCE [LARGE SCALE GENOMIC DNA]</scope>
    <source>
        <strain evidence="1">Shaxun</strain>
        <tissue evidence="1">Muscle</tissue>
    </source>
</reference>
<comment type="caution">
    <text evidence="1">The sequence shown here is derived from an EMBL/GenBank/DDBJ whole genome shotgun (WGS) entry which is preliminary data.</text>
</comment>
<accession>A0A2G8JCL1</accession>
<dbReference type="Proteomes" id="UP000230750">
    <property type="component" value="Unassembled WGS sequence"/>
</dbReference>
<proteinExistence type="predicted"/>
<sequence>MRLYQFTVFVAEGTTGTMVACKSEGLTVDGAIQNNRRLKPGSVETKDQEDRIGDFYRHCKSKEAERQQH</sequence>
<gene>
    <name evidence="1" type="ORF">BSL78_29707</name>
</gene>
<organism evidence="1 2">
    <name type="scientific">Stichopus japonicus</name>
    <name type="common">Sea cucumber</name>
    <dbReference type="NCBI Taxonomy" id="307972"/>
    <lineage>
        <taxon>Eukaryota</taxon>
        <taxon>Metazoa</taxon>
        <taxon>Echinodermata</taxon>
        <taxon>Eleutherozoa</taxon>
        <taxon>Echinozoa</taxon>
        <taxon>Holothuroidea</taxon>
        <taxon>Aspidochirotacea</taxon>
        <taxon>Aspidochirotida</taxon>
        <taxon>Stichopodidae</taxon>
        <taxon>Apostichopus</taxon>
    </lineage>
</organism>